<protein>
    <submittedName>
        <fullName evidence="1">Uncharacterized protein</fullName>
    </submittedName>
</protein>
<reference evidence="1" key="1">
    <citation type="submission" date="2013-05" db="EMBL/GenBank/DDBJ databases">
        <title>Genome assembly of Cystobacter fuscus DSM 2262.</title>
        <authorList>
            <person name="Sharma G."/>
            <person name="Khatri I."/>
            <person name="Kaur C."/>
            <person name="Mayilraj S."/>
            <person name="Subramanian S."/>
        </authorList>
    </citation>
    <scope>NUCLEOTIDE SEQUENCE [LARGE SCALE GENOMIC DNA]</scope>
    <source>
        <strain evidence="1">DSM 2262</strain>
    </source>
</reference>
<organism evidence="1 2">
    <name type="scientific">Cystobacter fuscus (strain ATCC 25194 / DSM 2262 / NBRC 100088 / M29)</name>
    <dbReference type="NCBI Taxonomy" id="1242864"/>
    <lineage>
        <taxon>Bacteria</taxon>
        <taxon>Pseudomonadati</taxon>
        <taxon>Myxococcota</taxon>
        <taxon>Myxococcia</taxon>
        <taxon>Myxococcales</taxon>
        <taxon>Cystobacterineae</taxon>
        <taxon>Archangiaceae</taxon>
        <taxon>Cystobacter</taxon>
    </lineage>
</organism>
<evidence type="ECO:0000313" key="2">
    <source>
        <dbReference type="Proteomes" id="UP000011682"/>
    </source>
</evidence>
<keyword evidence="2" id="KW-1185">Reference proteome</keyword>
<dbReference type="AlphaFoldDB" id="S9QTQ4"/>
<comment type="caution">
    <text evidence="1">The sequence shown here is derived from an EMBL/GenBank/DDBJ whole genome shotgun (WGS) entry which is preliminary data.</text>
</comment>
<gene>
    <name evidence="1" type="ORF">D187_002119</name>
</gene>
<accession>S9QTQ4</accession>
<evidence type="ECO:0000313" key="1">
    <source>
        <dbReference type="EMBL" id="EPX60033.1"/>
    </source>
</evidence>
<dbReference type="EMBL" id="ANAH02000014">
    <property type="protein sequence ID" value="EPX60033.1"/>
    <property type="molecule type" value="Genomic_DNA"/>
</dbReference>
<dbReference type="Proteomes" id="UP000011682">
    <property type="component" value="Unassembled WGS sequence"/>
</dbReference>
<sequence length="64" mass="6498">MGGEGAQRLTGAGINRGEGQVALLAGGGSECGSPFRVPTRRSCPAPFTVRRPGFAGKAEIVLMP</sequence>
<proteinExistence type="predicted"/>
<name>S9QTQ4_CYSF2</name>